<dbReference type="InterPro" id="IPR008928">
    <property type="entry name" value="6-hairpin_glycosidase_sf"/>
</dbReference>
<dbReference type="SUPFAM" id="SSF49785">
    <property type="entry name" value="Galactose-binding domain-like"/>
    <property type="match status" value="2"/>
</dbReference>
<accession>A0A420XMZ8</accession>
<dbReference type="PANTHER" id="PTHR12143:SF43">
    <property type="entry name" value="PUTATIVE-RELATED"/>
    <property type="match status" value="1"/>
</dbReference>
<feature type="chain" id="PRO_5019511427" evidence="2">
    <location>
        <begin position="40"/>
        <end position="1677"/>
    </location>
</feature>
<feature type="region of interest" description="Disordered" evidence="1">
    <location>
        <begin position="1154"/>
        <end position="1190"/>
    </location>
</feature>
<dbReference type="InterPro" id="IPR041371">
    <property type="entry name" value="GH92_N"/>
</dbReference>
<dbReference type="FunFam" id="3.30.2080.10:FF:000001">
    <property type="entry name" value="Alpha-1,2-mannosidase subfamily"/>
    <property type="match status" value="1"/>
</dbReference>
<dbReference type="Pfam" id="PF17678">
    <property type="entry name" value="Glyco_hydro_92N"/>
    <property type="match status" value="1"/>
</dbReference>
<evidence type="ECO:0000259" key="3">
    <source>
        <dbReference type="PROSITE" id="PS50022"/>
    </source>
</evidence>
<dbReference type="InterPro" id="IPR054470">
    <property type="entry name" value="FIMAH_dom"/>
</dbReference>
<feature type="domain" description="F5/8 type C" evidence="3">
    <location>
        <begin position="77"/>
        <end position="180"/>
    </location>
</feature>
<dbReference type="InterPro" id="IPR000421">
    <property type="entry name" value="FA58C"/>
</dbReference>
<evidence type="ECO:0000313" key="5">
    <source>
        <dbReference type="Proteomes" id="UP000281955"/>
    </source>
</evidence>
<dbReference type="Gene3D" id="1.20.1050.60">
    <property type="entry name" value="alpha-1,2-mannosidase"/>
    <property type="match status" value="1"/>
</dbReference>
<dbReference type="InParanoid" id="A0A420XMZ8"/>
<dbReference type="GO" id="GO:0030246">
    <property type="term" value="F:carbohydrate binding"/>
    <property type="evidence" value="ECO:0007669"/>
    <property type="project" value="InterPro"/>
</dbReference>
<dbReference type="Pfam" id="PF22888">
    <property type="entry name" value="FIMAH"/>
    <property type="match status" value="1"/>
</dbReference>
<dbReference type="InterPro" id="IPR050883">
    <property type="entry name" value="PNGase"/>
</dbReference>
<keyword evidence="2" id="KW-0732">Signal</keyword>
<feature type="region of interest" description="Disordered" evidence="1">
    <location>
        <begin position="222"/>
        <end position="243"/>
    </location>
</feature>
<evidence type="ECO:0000256" key="1">
    <source>
        <dbReference type="SAM" id="MobiDB-lite"/>
    </source>
</evidence>
<feature type="region of interest" description="Disordered" evidence="1">
    <location>
        <begin position="148"/>
        <end position="167"/>
    </location>
</feature>
<organism evidence="4 5">
    <name type="scientific">Motilibacter peucedani</name>
    <dbReference type="NCBI Taxonomy" id="598650"/>
    <lineage>
        <taxon>Bacteria</taxon>
        <taxon>Bacillati</taxon>
        <taxon>Actinomycetota</taxon>
        <taxon>Actinomycetes</taxon>
        <taxon>Motilibacterales</taxon>
        <taxon>Motilibacteraceae</taxon>
        <taxon>Motilibacter</taxon>
    </lineage>
</organism>
<dbReference type="NCBIfam" id="TIGR01180">
    <property type="entry name" value="aman2_put"/>
    <property type="match status" value="1"/>
</dbReference>
<dbReference type="GO" id="GO:0006516">
    <property type="term" value="P:glycoprotein catabolic process"/>
    <property type="evidence" value="ECO:0007669"/>
    <property type="project" value="TreeGrafter"/>
</dbReference>
<sequence>MLLRSPIRPVRIRAKITLSITTALLLGAGTLAAAPAASAAPAGPGEFATSFETADPAPTWTSTVDTAPDGTARADGVHAPRKGSIPGDVTDLVDSVTASAENPPNEVAKNLPDGDVNSKWLAFDSKGTIDYHLSKPTAVSRYALTTANDEPGRDPRDWRFQGSPDGKTWTTLDSRTGQTFADRFAQRVFDFSNTTAYPYYRLDISATNGADLVQLSEWRLSNGDDAPPPAGSMTTEAGTGPRGGYNSAPEVGWTGTHSLRYAGQHVTDGRAYSYNKVLDVDIPVTAATELSYKIFPDQEGTDLRNPSTYAAVDLAFTDGTLLSSLGAVDQHGKPLSPRGQGESKVLYTNQWNAESSRIGDVAAGKTVDRILVGYDNPAGPADFGGWIDDITLTQHAVHNTSPRPSDHVLTTRGTNASGSFSRGNNFPATALPHGFNFWTPVTDAGSTSWLYEYQKANDEQNRPSLQAFSLSHEPSPWMGDRQTFQVMPSVATGTPSLDRQDRELTFSHSNETARAHYYGVTFDNGLKAELTPTDHAAMFRFTFPGDSASLLFDNITNDGGLTLDAEHGALSGYTDVSSGGNSVGMTRMFVYATFDRPVTAGGRLNGGGRADVGGYLRFDAGSSRTVGMRIATSLISVDQAKHNLDLEISPSDTFDAVEARAQAAWDEQLGVIEVQGATEDQLTTLYSNLYRLNLYPNSAFENTGSAAAPVYRHVVQSSTSSNPAPAGTTADHTGAPVKDGKVYVNNGLWDTYRTTWPAYSLLYPSEAGEMVDGFVQQYKDGGWVSRWSSPGYADIMTGTSSDVAFADAYLKGVPGIDVQSMYDAALKNATVAPPNQNVGRKGLNQSIFLGYTPTSTGESASWALEGYLNDYGIANLSKRLYDTTTSSDPRHAEYLQNYQYFLNRSLDYVNLFNPAVGFFEGRTAAGDWRQSTADFDPRVWGNEFTESDGWNFAFHAVQDGQGLANLLGGKDKLGDKLDTFFSTPETAGFPGSYGGTIHEMLEARDVRLGQWGLSNQLSHHIPYMYDYAGEPSKAASVVREALSRAFTGSEIGQGYPGDEDNGELSAWQIFSSLGFYPLQMGNPTYAIGSPLYQKATIHLENGKDIVLNAPQNSTSNVYVQDVKVNGAEHSKTYFTQDELANGATIDFTMGSTPSAWGTGADDAPPSITPPGQAPAPLADATGPRKGMASTTSAGANATLLFDNSSDTRVTFPTATPTVQFALSGTSARASMYTLTSGSTAGDPKSWVLEGSNDGATWTTLDTRADQSFPWRLQTRAFSIASPQVFRTYRLRVTAGSGDTVSLAEVELLTGKPKVSEVRDAVAAAVASGGMSASLGRDAQADVAAAQSAEDKGDDAAVLAALRRLSSRLQTASASKLTPAARDAVLLVVSQWVAPASGVSGVRDAVAHLTTSGDIASSTSKDLQALVTSAEQAEAAGDGAAMRTALTSLRSAVAVAKASKVSAHAKDVLLPLIDDLLVLPGPDNLRAYVTTTSIGDDGVGNADFAEGFYYSRQALAAKGVVQGTRLTVPGTSLTYVLPKFAPGDPDSVAANGQTLDMAGLPATAKHISFVGAANNGDAQEQATLTYSDGSTAKVALAFGDWSLGGDLSATPRFGNIGIARAEYRDRFTQTNDPAKPWLFATAPEALAAGKTLVSITLPTNSRIKVFSIAYDGGAATQH</sequence>
<dbReference type="Gene3D" id="1.20.1610.10">
    <property type="entry name" value="alpha-1,2-mannosidases domains"/>
    <property type="match status" value="1"/>
</dbReference>
<dbReference type="Pfam" id="PF07971">
    <property type="entry name" value="Glyco_hydro_92"/>
    <property type="match status" value="1"/>
</dbReference>
<proteinExistence type="predicted"/>
<dbReference type="GO" id="GO:0000224">
    <property type="term" value="F:peptide-N4-(N-acetyl-beta-glucosaminyl)asparagine amidase activity"/>
    <property type="evidence" value="ECO:0007669"/>
    <property type="project" value="TreeGrafter"/>
</dbReference>
<dbReference type="GO" id="GO:0005975">
    <property type="term" value="P:carbohydrate metabolic process"/>
    <property type="evidence" value="ECO:0007669"/>
    <property type="project" value="InterPro"/>
</dbReference>
<dbReference type="PROSITE" id="PS50022">
    <property type="entry name" value="FA58C_3"/>
    <property type="match status" value="1"/>
</dbReference>
<dbReference type="PANTHER" id="PTHR12143">
    <property type="entry name" value="PEPTIDE N-GLYCANASE PNGASE -RELATED"/>
    <property type="match status" value="1"/>
</dbReference>
<feature type="region of interest" description="Disordered" evidence="1">
    <location>
        <begin position="38"/>
        <end position="88"/>
    </location>
</feature>
<feature type="signal peptide" evidence="2">
    <location>
        <begin position="1"/>
        <end position="39"/>
    </location>
</feature>
<name>A0A420XMZ8_9ACTN</name>
<dbReference type="Pfam" id="PF00754">
    <property type="entry name" value="F5_F8_type_C"/>
    <property type="match status" value="1"/>
</dbReference>
<dbReference type="SUPFAM" id="SSF48208">
    <property type="entry name" value="Six-hairpin glycosidases"/>
    <property type="match status" value="1"/>
</dbReference>
<gene>
    <name evidence="4" type="ORF">CLV35_2890</name>
</gene>
<dbReference type="Gene3D" id="3.30.2080.10">
    <property type="entry name" value="GH92 mannosidase domain"/>
    <property type="match status" value="1"/>
</dbReference>
<feature type="compositionally biased region" description="Basic and acidic residues" evidence="1">
    <location>
        <begin position="150"/>
        <end position="159"/>
    </location>
</feature>
<dbReference type="Gene3D" id="2.70.98.10">
    <property type="match status" value="1"/>
</dbReference>
<comment type="caution">
    <text evidence="4">The sequence shown here is derived from an EMBL/GenBank/DDBJ whole genome shotgun (WGS) entry which is preliminary data.</text>
</comment>
<dbReference type="EMBL" id="RBWV01000013">
    <property type="protein sequence ID" value="RKS72642.1"/>
    <property type="molecule type" value="Genomic_DNA"/>
</dbReference>
<evidence type="ECO:0000313" key="4">
    <source>
        <dbReference type="EMBL" id="RKS72642.1"/>
    </source>
</evidence>
<dbReference type="FunFam" id="1.20.1050.60:FF:000001">
    <property type="entry name" value="Putative alpha-1,2-mannosidase"/>
    <property type="match status" value="1"/>
</dbReference>
<reference evidence="4 5" key="1">
    <citation type="submission" date="2018-10" db="EMBL/GenBank/DDBJ databases">
        <title>Genomic Encyclopedia of Archaeal and Bacterial Type Strains, Phase II (KMG-II): from individual species to whole genera.</title>
        <authorList>
            <person name="Goeker M."/>
        </authorList>
    </citation>
    <scope>NUCLEOTIDE SEQUENCE [LARGE SCALE GENOMIC DNA]</scope>
    <source>
        <strain evidence="4 5">RP-AC37</strain>
    </source>
</reference>
<dbReference type="InterPro" id="IPR008979">
    <property type="entry name" value="Galactose-bd-like_sf"/>
</dbReference>
<dbReference type="InterPro" id="IPR014718">
    <property type="entry name" value="GH-type_carb-bd"/>
</dbReference>
<dbReference type="Gene3D" id="2.60.120.260">
    <property type="entry name" value="Galactose-binding domain-like"/>
    <property type="match status" value="2"/>
</dbReference>
<dbReference type="InterPro" id="IPR012939">
    <property type="entry name" value="Glyco_hydro_92"/>
</dbReference>
<protein>
    <submittedName>
        <fullName evidence="4">Putative alpha-1,2-mannosidase</fullName>
    </submittedName>
</protein>
<evidence type="ECO:0000256" key="2">
    <source>
        <dbReference type="SAM" id="SignalP"/>
    </source>
</evidence>
<dbReference type="InterPro" id="IPR005887">
    <property type="entry name" value="GH92_a_mannosidase_put"/>
</dbReference>
<keyword evidence="5" id="KW-1185">Reference proteome</keyword>
<dbReference type="Proteomes" id="UP000281955">
    <property type="component" value="Unassembled WGS sequence"/>
</dbReference>
<dbReference type="GO" id="GO:0005829">
    <property type="term" value="C:cytosol"/>
    <property type="evidence" value="ECO:0007669"/>
    <property type="project" value="TreeGrafter"/>
</dbReference>